<dbReference type="Proteomes" id="UP000199556">
    <property type="component" value="Unassembled WGS sequence"/>
</dbReference>
<sequence>MKHLVKPLLLLSLLALAGWMFYSPYHAVDRIREAAQAEDTETMARYTDLPALRADVRQALRASMEQEWTEAAGDHPFAAMGLALADALLQPLVDAMVSPEVLTRIWQGYLPRTPAQDEDELAMKRRENTRVDLGYEAYDRFVVTIAGRDTPEDKVQLVFTRRNLIFWKLTGLRLPL</sequence>
<keyword evidence="2" id="KW-1185">Reference proteome</keyword>
<evidence type="ECO:0000313" key="2">
    <source>
        <dbReference type="Proteomes" id="UP000199556"/>
    </source>
</evidence>
<dbReference type="AlphaFoldDB" id="A0A1I4PFU9"/>
<dbReference type="Pfam" id="PF11159">
    <property type="entry name" value="DUF2939"/>
    <property type="match status" value="1"/>
</dbReference>
<accession>A0A1I4PFU9</accession>
<protein>
    <recommendedName>
        <fullName evidence="3">DUF2939 domain-containing protein</fullName>
    </recommendedName>
</protein>
<organism evidence="1 2">
    <name type="scientific">Ectothiorhodospira mobilis</name>
    <dbReference type="NCBI Taxonomy" id="195064"/>
    <lineage>
        <taxon>Bacteria</taxon>
        <taxon>Pseudomonadati</taxon>
        <taxon>Pseudomonadota</taxon>
        <taxon>Gammaproteobacteria</taxon>
        <taxon>Chromatiales</taxon>
        <taxon>Ectothiorhodospiraceae</taxon>
        <taxon>Ectothiorhodospira</taxon>
    </lineage>
</organism>
<evidence type="ECO:0000313" key="1">
    <source>
        <dbReference type="EMBL" id="SFM26465.1"/>
    </source>
</evidence>
<name>A0A1I4PFU9_ECTMO</name>
<reference evidence="1 2" key="1">
    <citation type="submission" date="2016-10" db="EMBL/GenBank/DDBJ databases">
        <authorList>
            <person name="de Groot N.N."/>
        </authorList>
    </citation>
    <scope>NUCLEOTIDE SEQUENCE [LARGE SCALE GENOMIC DNA]</scope>
    <source>
        <strain evidence="1 2">DSM 4180</strain>
    </source>
</reference>
<dbReference type="InterPro" id="IPR021330">
    <property type="entry name" value="DUF2939"/>
</dbReference>
<gene>
    <name evidence="1" type="ORF">SAMN05421721_101245</name>
</gene>
<evidence type="ECO:0008006" key="3">
    <source>
        <dbReference type="Google" id="ProtNLM"/>
    </source>
</evidence>
<dbReference type="OrthoDB" id="5739641at2"/>
<proteinExistence type="predicted"/>
<dbReference type="EMBL" id="FOUO01000001">
    <property type="protein sequence ID" value="SFM26465.1"/>
    <property type="molecule type" value="Genomic_DNA"/>
</dbReference>
<dbReference type="RefSeq" id="WP_090483369.1">
    <property type="nucleotide sequence ID" value="NZ_FOUO01000001.1"/>
</dbReference>